<keyword evidence="6" id="KW-0472">Membrane</keyword>
<dbReference type="AlphaFoldDB" id="A0A2D4IM42"/>
<dbReference type="FunFam" id="2.10.25.10:FF:000038">
    <property type="entry name" value="Fibrillin 2"/>
    <property type="match status" value="1"/>
</dbReference>
<organism evidence="8">
    <name type="scientific">Micrurus lemniscatus lemniscatus</name>
    <dbReference type="NCBI Taxonomy" id="129467"/>
    <lineage>
        <taxon>Eukaryota</taxon>
        <taxon>Metazoa</taxon>
        <taxon>Chordata</taxon>
        <taxon>Craniata</taxon>
        <taxon>Vertebrata</taxon>
        <taxon>Euteleostomi</taxon>
        <taxon>Lepidosauria</taxon>
        <taxon>Squamata</taxon>
        <taxon>Bifurcata</taxon>
        <taxon>Unidentata</taxon>
        <taxon>Episquamata</taxon>
        <taxon>Toxicofera</taxon>
        <taxon>Serpentes</taxon>
        <taxon>Colubroidea</taxon>
        <taxon>Elapidae</taxon>
        <taxon>Elapinae</taxon>
        <taxon>Micrurus</taxon>
    </lineage>
</organism>
<reference evidence="8" key="1">
    <citation type="submission" date="2017-07" db="EMBL/GenBank/DDBJ databases">
        <authorList>
            <person name="Mikheyev A."/>
            <person name="Grau M."/>
        </authorList>
    </citation>
    <scope>NUCLEOTIDE SEQUENCE</scope>
    <source>
        <tissue evidence="8">Venom_gland</tissue>
    </source>
</reference>
<feature type="domain" description="EGF-like" evidence="7">
    <location>
        <begin position="71"/>
        <end position="109"/>
    </location>
</feature>
<dbReference type="InterPro" id="IPR000152">
    <property type="entry name" value="EGF-type_Asp/Asn_hydroxyl_site"/>
</dbReference>
<keyword evidence="4" id="KW-1015">Disulfide bond</keyword>
<dbReference type="SUPFAM" id="SSF57196">
    <property type="entry name" value="EGF/Laminin"/>
    <property type="match status" value="1"/>
</dbReference>
<keyword evidence="6" id="KW-1133">Transmembrane helix</keyword>
<keyword evidence="1 5" id="KW-0245">EGF-like domain</keyword>
<dbReference type="CDD" id="cd00054">
    <property type="entry name" value="EGF_CA"/>
    <property type="match status" value="1"/>
</dbReference>
<evidence type="ECO:0000256" key="5">
    <source>
        <dbReference type="PROSITE-ProRule" id="PRU00076"/>
    </source>
</evidence>
<keyword evidence="3" id="KW-0677">Repeat</keyword>
<dbReference type="PROSITE" id="PS50026">
    <property type="entry name" value="EGF_3"/>
    <property type="match status" value="1"/>
</dbReference>
<dbReference type="EMBL" id="IACK01105136">
    <property type="protein sequence ID" value="LAA85194.1"/>
    <property type="molecule type" value="Transcribed_RNA"/>
</dbReference>
<reference evidence="8" key="2">
    <citation type="submission" date="2017-11" db="EMBL/GenBank/DDBJ databases">
        <title>Coralsnake Venomics: Analyses of Venom Gland Transcriptomes and Proteomes of Six Brazilian Taxa.</title>
        <authorList>
            <person name="Aird S.D."/>
            <person name="Jorge da Silva N."/>
            <person name="Qiu L."/>
            <person name="Villar-Briones A."/>
            <person name="Aparecida-Saddi V."/>
            <person name="Campos-Telles M.P."/>
            <person name="Grau M."/>
            <person name="Mikheyev A.S."/>
        </authorList>
    </citation>
    <scope>NUCLEOTIDE SEQUENCE</scope>
    <source>
        <tissue evidence="8">Venom_gland</tissue>
    </source>
</reference>
<feature type="transmembrane region" description="Helical" evidence="6">
    <location>
        <begin position="132"/>
        <end position="155"/>
    </location>
</feature>
<evidence type="ECO:0000256" key="2">
    <source>
        <dbReference type="ARBA" id="ARBA00022729"/>
    </source>
</evidence>
<proteinExistence type="predicted"/>
<protein>
    <recommendedName>
        <fullName evidence="7">EGF-like domain-containing protein</fullName>
    </recommendedName>
</protein>
<dbReference type="Pfam" id="PF07645">
    <property type="entry name" value="EGF_CA"/>
    <property type="match status" value="1"/>
</dbReference>
<evidence type="ECO:0000256" key="6">
    <source>
        <dbReference type="SAM" id="Phobius"/>
    </source>
</evidence>
<dbReference type="SMART" id="SM00179">
    <property type="entry name" value="EGF_CA"/>
    <property type="match status" value="1"/>
</dbReference>
<dbReference type="InterPro" id="IPR018097">
    <property type="entry name" value="EGF_Ca-bd_CS"/>
</dbReference>
<sequence>MKLFSNKIKEFKLKEIMRKEETEMDRDNGPNLIFTFWVHLTSEEKNISRLLKDLNGAFVAAGKVQTVLVRDVNECNSEIGLCGNDAICLNEYGTYSCRCKEEYEDRSLTKSGTLCVRNPRSGLEFFYSYTEFIVGITVFCITVLIVVLTVLCIIIKKRCIKREMQFQEATSPGMPAEPQLQPTTFDHNNIRQLLALDPAQLKVRVKPPELPLQLRSGPSETYRVSIEQSERL</sequence>
<evidence type="ECO:0000313" key="8">
    <source>
        <dbReference type="EMBL" id="LAA85194.1"/>
    </source>
</evidence>
<dbReference type="PROSITE" id="PS01187">
    <property type="entry name" value="EGF_CA"/>
    <property type="match status" value="1"/>
</dbReference>
<dbReference type="GO" id="GO:0005509">
    <property type="term" value="F:calcium ion binding"/>
    <property type="evidence" value="ECO:0007669"/>
    <property type="project" value="InterPro"/>
</dbReference>
<dbReference type="InterPro" id="IPR001881">
    <property type="entry name" value="EGF-like_Ca-bd_dom"/>
</dbReference>
<keyword evidence="6" id="KW-0812">Transmembrane</keyword>
<dbReference type="InterPro" id="IPR049883">
    <property type="entry name" value="NOTCH1_EGF-like"/>
</dbReference>
<dbReference type="PROSITE" id="PS00010">
    <property type="entry name" value="ASX_HYDROXYL"/>
    <property type="match status" value="1"/>
</dbReference>
<keyword evidence="2" id="KW-0732">Signal</keyword>
<dbReference type="Gene3D" id="2.10.25.10">
    <property type="entry name" value="Laminin"/>
    <property type="match status" value="1"/>
</dbReference>
<name>A0A2D4IM42_MICLE</name>
<evidence type="ECO:0000256" key="4">
    <source>
        <dbReference type="ARBA" id="ARBA00023157"/>
    </source>
</evidence>
<evidence type="ECO:0000256" key="1">
    <source>
        <dbReference type="ARBA" id="ARBA00022536"/>
    </source>
</evidence>
<accession>A0A2D4IM42</accession>
<evidence type="ECO:0000259" key="7">
    <source>
        <dbReference type="PROSITE" id="PS50026"/>
    </source>
</evidence>
<evidence type="ECO:0000256" key="3">
    <source>
        <dbReference type="ARBA" id="ARBA00022737"/>
    </source>
</evidence>
<comment type="caution">
    <text evidence="5">Lacks conserved residue(s) required for the propagation of feature annotation.</text>
</comment>
<dbReference type="InterPro" id="IPR000742">
    <property type="entry name" value="EGF"/>
</dbReference>